<protein>
    <submittedName>
        <fullName evidence="8">ABC transporter permease</fullName>
    </submittedName>
</protein>
<keyword evidence="5 6" id="KW-0472">Membrane</keyword>
<feature type="transmembrane region" description="Helical" evidence="6">
    <location>
        <begin position="302"/>
        <end position="330"/>
    </location>
</feature>
<gene>
    <name evidence="8" type="ORF">ACFOEB_17230</name>
</gene>
<dbReference type="RefSeq" id="WP_382418461.1">
    <property type="nucleotide sequence ID" value="NZ_AP031500.1"/>
</dbReference>
<dbReference type="EMBL" id="JBHRTL010000031">
    <property type="protein sequence ID" value="MFC3156955.1"/>
    <property type="molecule type" value="Genomic_DNA"/>
</dbReference>
<feature type="transmembrane region" description="Helical" evidence="6">
    <location>
        <begin position="468"/>
        <end position="487"/>
    </location>
</feature>
<keyword evidence="3 6" id="KW-0812">Transmembrane</keyword>
<sequence length="824" mass="89001">MLALRLLWRNWRAGEIKLLATAIMLSVAVVSTIAIFTDRLESTLLEQSNSLLGADKIVASNQLPQPAWQAQATADDIQQTRVAHFASMVFAGDEMHLASIKAVEPNYPLRGYIDVSGTAFAVVSRNIERATGVPAAGEVWVDSRLLPLLGIELGDTLQVGERSLQATHVIIDEPDGSGPFSLMGARVMMNWADLASTQVIQPGSRVEYQWLLAAAPAQLSGFMDWLEPELSEHEEVMDIENAQRRLQGTLQTGRRFLVLAAIMGVLLAGVAIALAARQFAERHIAPVALLKSLGSSSGQIRYLYVAQLVVLSLVASLIGLLLGGVLQALVAEAVVRLYQVAMAPAGIASYLLSFASGPLALLGFALPALWFLPTVPPVKVLRSELEVKTSAVVWQVLAASAVLVVLIAVFSRNLILALTVIAALAVVALLAVALAYGLLIGGRKLGSQAGSYWRLAWASIQRRRAASVLQVVVFATAMMLLLTLTVVRTSLIDEWQVKVPDNAPNHFLLNIAPSEVDVFKQLLTDNQLAVEQLYPMVRGRLSEIDGEPKSQDALNREAQLTWSANMAENNELVAGQWWDTWQRSSADLPGVSVEVEVAERLGIELGDRLTFSIGGLVAEAQVASLRSLQWESLQPNFYFIFEPGALDDYSPMYMTSVYLSPDKKRFINTLLTNYPTVVVIELDRIINQIKTIIAQVSDGVQMVLIMVLLGGCLVLMAAVSGSLEARKQEVGLLRTLGASRRLILGGVLVEFGLLGLAAGTIAVLASEVLLLGLQVFVFEVPVQPHYGYWLISPLAGAALVGALGAFSCRRALVTPPAIILREAQ</sequence>
<feature type="transmembrane region" description="Helical" evidence="6">
    <location>
        <begin position="392"/>
        <end position="410"/>
    </location>
</feature>
<organism evidence="8 9">
    <name type="scientific">Gilvimarinus japonicus</name>
    <dbReference type="NCBI Taxonomy" id="1796469"/>
    <lineage>
        <taxon>Bacteria</taxon>
        <taxon>Pseudomonadati</taxon>
        <taxon>Pseudomonadota</taxon>
        <taxon>Gammaproteobacteria</taxon>
        <taxon>Cellvibrionales</taxon>
        <taxon>Cellvibrionaceae</taxon>
        <taxon>Gilvimarinus</taxon>
    </lineage>
</organism>
<comment type="caution">
    <text evidence="8">The sequence shown here is derived from an EMBL/GenBank/DDBJ whole genome shotgun (WGS) entry which is preliminary data.</text>
</comment>
<dbReference type="Proteomes" id="UP001595548">
    <property type="component" value="Unassembled WGS sequence"/>
</dbReference>
<name>A0ABV7HWQ1_9GAMM</name>
<feature type="domain" description="ABC3 transporter permease C-terminal" evidence="7">
    <location>
        <begin position="259"/>
        <end position="370"/>
    </location>
</feature>
<dbReference type="InterPro" id="IPR003838">
    <property type="entry name" value="ABC3_permease_C"/>
</dbReference>
<dbReference type="Pfam" id="PF02687">
    <property type="entry name" value="FtsX"/>
    <property type="match status" value="2"/>
</dbReference>
<evidence type="ECO:0000256" key="3">
    <source>
        <dbReference type="ARBA" id="ARBA00022692"/>
    </source>
</evidence>
<evidence type="ECO:0000313" key="8">
    <source>
        <dbReference type="EMBL" id="MFC3156955.1"/>
    </source>
</evidence>
<feature type="transmembrane region" description="Helical" evidence="6">
    <location>
        <begin position="350"/>
        <end position="372"/>
    </location>
</feature>
<feature type="transmembrane region" description="Helical" evidence="6">
    <location>
        <begin position="416"/>
        <end position="439"/>
    </location>
</feature>
<evidence type="ECO:0000256" key="1">
    <source>
        <dbReference type="ARBA" id="ARBA00004651"/>
    </source>
</evidence>
<dbReference type="PANTHER" id="PTHR30287:SF1">
    <property type="entry name" value="INNER MEMBRANE PROTEIN"/>
    <property type="match status" value="1"/>
</dbReference>
<reference evidence="9" key="1">
    <citation type="journal article" date="2019" name="Int. J. Syst. Evol. Microbiol.">
        <title>The Global Catalogue of Microorganisms (GCM) 10K type strain sequencing project: providing services to taxonomists for standard genome sequencing and annotation.</title>
        <authorList>
            <consortium name="The Broad Institute Genomics Platform"/>
            <consortium name="The Broad Institute Genome Sequencing Center for Infectious Disease"/>
            <person name="Wu L."/>
            <person name="Ma J."/>
        </authorList>
    </citation>
    <scope>NUCLEOTIDE SEQUENCE [LARGE SCALE GENOMIC DNA]</scope>
    <source>
        <strain evidence="9">KCTC 52141</strain>
    </source>
</reference>
<keyword evidence="4 6" id="KW-1133">Transmembrane helix</keyword>
<feature type="transmembrane region" description="Helical" evidence="6">
    <location>
        <begin position="256"/>
        <end position="276"/>
    </location>
</feature>
<evidence type="ECO:0000259" key="7">
    <source>
        <dbReference type="Pfam" id="PF02687"/>
    </source>
</evidence>
<dbReference type="InterPro" id="IPR038766">
    <property type="entry name" value="Membrane_comp_ABC_pdt"/>
</dbReference>
<keyword evidence="2" id="KW-1003">Cell membrane</keyword>
<feature type="transmembrane region" description="Helical" evidence="6">
    <location>
        <begin position="786"/>
        <end position="806"/>
    </location>
</feature>
<evidence type="ECO:0000256" key="2">
    <source>
        <dbReference type="ARBA" id="ARBA00022475"/>
    </source>
</evidence>
<feature type="transmembrane region" description="Helical" evidence="6">
    <location>
        <begin position="699"/>
        <end position="721"/>
    </location>
</feature>
<evidence type="ECO:0000256" key="6">
    <source>
        <dbReference type="SAM" id="Phobius"/>
    </source>
</evidence>
<keyword evidence="9" id="KW-1185">Reference proteome</keyword>
<accession>A0ABV7HWQ1</accession>
<evidence type="ECO:0000256" key="5">
    <source>
        <dbReference type="ARBA" id="ARBA00023136"/>
    </source>
</evidence>
<comment type="subcellular location">
    <subcellularLocation>
        <location evidence="1">Cell membrane</location>
        <topology evidence="1">Multi-pass membrane protein</topology>
    </subcellularLocation>
</comment>
<evidence type="ECO:0000256" key="4">
    <source>
        <dbReference type="ARBA" id="ARBA00022989"/>
    </source>
</evidence>
<dbReference type="PANTHER" id="PTHR30287">
    <property type="entry name" value="MEMBRANE COMPONENT OF PREDICTED ABC SUPERFAMILY METABOLITE UPTAKE TRANSPORTER"/>
    <property type="match status" value="1"/>
</dbReference>
<feature type="domain" description="ABC3 transporter permease C-terminal" evidence="7">
    <location>
        <begin position="703"/>
        <end position="812"/>
    </location>
</feature>
<proteinExistence type="predicted"/>
<feature type="transmembrane region" description="Helical" evidence="6">
    <location>
        <begin position="742"/>
        <end position="766"/>
    </location>
</feature>
<evidence type="ECO:0000313" key="9">
    <source>
        <dbReference type="Proteomes" id="UP001595548"/>
    </source>
</evidence>